<dbReference type="PROSITE" id="PS00908">
    <property type="entry name" value="MR_MLE_1"/>
    <property type="match status" value="1"/>
</dbReference>
<dbReference type="SFLD" id="SFLDF00003">
    <property type="entry name" value="D-galactonate_dehydratase"/>
    <property type="match status" value="1"/>
</dbReference>
<dbReference type="PANTHER" id="PTHR48080:SF2">
    <property type="entry name" value="D-GALACTONATE DEHYDRATASE"/>
    <property type="match status" value="1"/>
</dbReference>
<name>A0A6P0US69_9FLAO</name>
<accession>A0A6P0US69</accession>
<reference evidence="5 6" key="1">
    <citation type="submission" date="2020-01" db="EMBL/GenBank/DDBJ databases">
        <title>Leptobacterium flavescens.</title>
        <authorList>
            <person name="Wang G."/>
        </authorList>
    </citation>
    <scope>NUCLEOTIDE SEQUENCE [LARGE SCALE GENOMIC DNA]</scope>
    <source>
        <strain evidence="5 6">KCTC 22160</strain>
    </source>
</reference>
<dbReference type="PANTHER" id="PTHR48080">
    <property type="entry name" value="D-GALACTONATE DEHYDRATASE-RELATED"/>
    <property type="match status" value="1"/>
</dbReference>
<dbReference type="SUPFAM" id="SSF51604">
    <property type="entry name" value="Enolase C-terminal domain-like"/>
    <property type="match status" value="1"/>
</dbReference>
<evidence type="ECO:0000313" key="6">
    <source>
        <dbReference type="Proteomes" id="UP000468581"/>
    </source>
</evidence>
<dbReference type="InterPro" id="IPR036849">
    <property type="entry name" value="Enolase-like_C_sf"/>
</dbReference>
<evidence type="ECO:0000256" key="1">
    <source>
        <dbReference type="ARBA" id="ARBA00022723"/>
    </source>
</evidence>
<dbReference type="InterPro" id="IPR029017">
    <property type="entry name" value="Enolase-like_N"/>
</dbReference>
<comment type="caution">
    <text evidence="5">The sequence shown here is derived from an EMBL/GenBank/DDBJ whole genome shotgun (WGS) entry which is preliminary data.</text>
</comment>
<dbReference type="GO" id="GO:0008869">
    <property type="term" value="F:galactonate dehydratase activity"/>
    <property type="evidence" value="ECO:0007669"/>
    <property type="project" value="UniProtKB-EC"/>
</dbReference>
<evidence type="ECO:0000256" key="3">
    <source>
        <dbReference type="ARBA" id="ARBA00023239"/>
    </source>
</evidence>
<dbReference type="InterPro" id="IPR023592">
    <property type="entry name" value="Galactonate_deHydtase"/>
</dbReference>
<evidence type="ECO:0000259" key="4">
    <source>
        <dbReference type="SMART" id="SM00922"/>
    </source>
</evidence>
<dbReference type="GO" id="GO:0034194">
    <property type="term" value="P:D-galactonate catabolic process"/>
    <property type="evidence" value="ECO:0007669"/>
    <property type="project" value="InterPro"/>
</dbReference>
<feature type="domain" description="Mandelate racemase/muconate lactonizing enzyme C-terminal" evidence="4">
    <location>
        <begin position="138"/>
        <end position="243"/>
    </location>
</feature>
<dbReference type="SMART" id="SM00922">
    <property type="entry name" value="MR_MLE"/>
    <property type="match status" value="1"/>
</dbReference>
<gene>
    <name evidence="5" type="primary">dgoD</name>
    <name evidence="5" type="ORF">GWK08_09755</name>
</gene>
<dbReference type="SUPFAM" id="SSF54826">
    <property type="entry name" value="Enolase N-terminal domain-like"/>
    <property type="match status" value="1"/>
</dbReference>
<dbReference type="InterPro" id="IPR029065">
    <property type="entry name" value="Enolase_C-like"/>
</dbReference>
<keyword evidence="3 5" id="KW-0456">Lyase</keyword>
<sequence>MSSISRLQHTDRGLDIVKFELFEIPPRWLFLKLTTANGTVGWGEPVIEGRAATVKAAIEELSVYFLGHSAHHIEDLWQMLYRGGFYRGGPILMSAISGIDQALWDIKAKALGVPVYELLGGAVRNKMRVYGWIGGDKPSRVADAALARISDGYTAVKMNASPETEWLETTKKVDEVIERVARVREAIGDKADIAVDFHGRVHKGMAKILIRELEPYKLLFIEEAVLPENNEVLKNLGAMGSTPLATGERMYSRWDFKPLFESGVIDVAQPDLSHAGGISEVKRIASMAEAYDVALAPHCPLGPIAFAACLQIDFCSVNALIQESSMGIHYNNALEMTEYLLNPEAFKTENGYVKLLERPGLGIEIDEDKVRKMAAEGHQWKNPVWRNEDGSITEW</sequence>
<evidence type="ECO:0000313" key="5">
    <source>
        <dbReference type="EMBL" id="NER13723.1"/>
    </source>
</evidence>
<dbReference type="Gene3D" id="3.20.20.120">
    <property type="entry name" value="Enolase-like C-terminal domain"/>
    <property type="match status" value="1"/>
</dbReference>
<dbReference type="Pfam" id="PF02746">
    <property type="entry name" value="MR_MLE_N"/>
    <property type="match status" value="1"/>
</dbReference>
<dbReference type="InterPro" id="IPR018110">
    <property type="entry name" value="Mandel_Rmase/mucon_lact_enz_CS"/>
</dbReference>
<dbReference type="SFLD" id="SFLDS00001">
    <property type="entry name" value="Enolase"/>
    <property type="match status" value="1"/>
</dbReference>
<dbReference type="InterPro" id="IPR013341">
    <property type="entry name" value="Mandelate_racemase_N_dom"/>
</dbReference>
<dbReference type="EC" id="4.2.1.6" evidence="5"/>
<dbReference type="AlphaFoldDB" id="A0A6P0US69"/>
<dbReference type="Proteomes" id="UP000468581">
    <property type="component" value="Unassembled WGS sequence"/>
</dbReference>
<dbReference type="GO" id="GO:0016854">
    <property type="term" value="F:racemase and epimerase activity"/>
    <property type="evidence" value="ECO:0007669"/>
    <property type="project" value="UniProtKB-ARBA"/>
</dbReference>
<organism evidence="5 6">
    <name type="scientific">Leptobacterium flavescens</name>
    <dbReference type="NCBI Taxonomy" id="472055"/>
    <lineage>
        <taxon>Bacteria</taxon>
        <taxon>Pseudomonadati</taxon>
        <taxon>Bacteroidota</taxon>
        <taxon>Flavobacteriia</taxon>
        <taxon>Flavobacteriales</taxon>
        <taxon>Flavobacteriaceae</taxon>
        <taxon>Leptobacterium</taxon>
    </lineage>
</organism>
<dbReference type="InterPro" id="IPR034593">
    <property type="entry name" value="DgoD-like"/>
</dbReference>
<dbReference type="CDD" id="cd03325">
    <property type="entry name" value="D-galactonate_dehydratase"/>
    <property type="match status" value="1"/>
</dbReference>
<dbReference type="Gene3D" id="3.30.390.10">
    <property type="entry name" value="Enolase-like, N-terminal domain"/>
    <property type="match status" value="1"/>
</dbReference>
<protein>
    <submittedName>
        <fullName evidence="5">Galactonate dehydratase</fullName>
        <ecNumber evidence="5">4.2.1.6</ecNumber>
    </submittedName>
</protein>
<dbReference type="Pfam" id="PF13378">
    <property type="entry name" value="MR_MLE_C"/>
    <property type="match status" value="1"/>
</dbReference>
<dbReference type="EMBL" id="JAABOO010000002">
    <property type="protein sequence ID" value="NER13723.1"/>
    <property type="molecule type" value="Genomic_DNA"/>
</dbReference>
<dbReference type="InterPro" id="IPR013342">
    <property type="entry name" value="Mandelate_racemase_C"/>
</dbReference>
<keyword evidence="6" id="KW-1185">Reference proteome</keyword>
<dbReference type="NCBIfam" id="NF010624">
    <property type="entry name" value="PRK14017.1"/>
    <property type="match status" value="1"/>
</dbReference>
<dbReference type="SFLD" id="SFLDG00179">
    <property type="entry name" value="mandelate_racemase"/>
    <property type="match status" value="1"/>
</dbReference>
<dbReference type="GO" id="GO:0009063">
    <property type="term" value="P:amino acid catabolic process"/>
    <property type="evidence" value="ECO:0007669"/>
    <property type="project" value="InterPro"/>
</dbReference>
<keyword evidence="2" id="KW-0460">Magnesium</keyword>
<evidence type="ECO:0000256" key="2">
    <source>
        <dbReference type="ARBA" id="ARBA00022842"/>
    </source>
</evidence>
<dbReference type="RefSeq" id="WP_163606821.1">
    <property type="nucleotide sequence ID" value="NZ_JAABOO010000002.1"/>
</dbReference>
<keyword evidence="1" id="KW-0479">Metal-binding</keyword>
<dbReference type="GO" id="GO:0046872">
    <property type="term" value="F:metal ion binding"/>
    <property type="evidence" value="ECO:0007669"/>
    <property type="project" value="UniProtKB-KW"/>
</dbReference>
<proteinExistence type="predicted"/>